<dbReference type="Proteomes" id="UP001318760">
    <property type="component" value="Unassembled WGS sequence"/>
</dbReference>
<sequence>MRFGTDLIALKKESASEELVEILLAVTGEWKGHYAGEFRIDSADIEKMKLNFDARKIDLVIDYEHQTLMGREAPAAGWVKSMSIKEGKLYGMVSWTARAKEYIKNGEYRYLSPVFNFGARDKKSGAWIGCEIESVALTNTPFLDELDEVRANKNLNPKGENMDKSKQLDAEAIEATKTEQEATITALKAELETAKGENAALKEVLATSAVESAIIANKISEPQKQWALSYAKADLNGFNEFLKGTAAITQKPNFTNDMFANKSGAANSGGIDVVKFALEN</sequence>
<dbReference type="EMBL" id="JADBHS010000009">
    <property type="protein sequence ID" value="MBE2986647.1"/>
    <property type="molecule type" value="Genomic_DNA"/>
</dbReference>
<accession>A0ABD4JJW9</accession>
<keyword evidence="1" id="KW-0175">Coiled coil</keyword>
<evidence type="ECO:0000313" key="3">
    <source>
        <dbReference type="Proteomes" id="UP001318760"/>
    </source>
</evidence>
<evidence type="ECO:0000313" key="2">
    <source>
        <dbReference type="EMBL" id="MBE2986647.1"/>
    </source>
</evidence>
<protein>
    <recommendedName>
        <fullName evidence="4">Mu-like prophage I protein</fullName>
    </recommendedName>
</protein>
<dbReference type="Pfam" id="PF10123">
    <property type="entry name" value="Mu-like_Pro"/>
    <property type="match status" value="1"/>
</dbReference>
<comment type="caution">
    <text evidence="2">The sequence shown here is derived from an EMBL/GenBank/DDBJ whole genome shotgun (WGS) entry which is preliminary data.</text>
</comment>
<gene>
    <name evidence="2" type="ORF">CCAL12919_05805</name>
</gene>
<dbReference type="RefSeq" id="WP_336613633.1">
    <property type="nucleotide sequence ID" value="NZ_JADBHS010000009.1"/>
</dbReference>
<proteinExistence type="predicted"/>
<evidence type="ECO:0008006" key="4">
    <source>
        <dbReference type="Google" id="ProtNLM"/>
    </source>
</evidence>
<name>A0ABD4JJW9_9BACT</name>
<organism evidence="2 3">
    <name type="scientific">Campylobacter californiensis</name>
    <dbReference type="NCBI Taxonomy" id="1032243"/>
    <lineage>
        <taxon>Bacteria</taxon>
        <taxon>Pseudomonadati</taxon>
        <taxon>Campylobacterota</taxon>
        <taxon>Epsilonproteobacteria</taxon>
        <taxon>Campylobacterales</taxon>
        <taxon>Campylobacteraceae</taxon>
        <taxon>Campylobacter</taxon>
    </lineage>
</organism>
<feature type="coiled-coil region" evidence="1">
    <location>
        <begin position="170"/>
        <end position="204"/>
    </location>
</feature>
<reference evidence="2 3" key="1">
    <citation type="submission" date="2020-10" db="EMBL/GenBank/DDBJ databases">
        <title>Campylobacter californiensis sp. nov. isolated from cattle and feral swine in California.</title>
        <authorList>
            <person name="Miller W.G."/>
        </authorList>
    </citation>
    <scope>NUCLEOTIDE SEQUENCE [LARGE SCALE GENOMIC DNA]</scope>
    <source>
        <strain evidence="2 3">RM12919</strain>
    </source>
</reference>
<dbReference type="InterPro" id="IPR012106">
    <property type="entry name" value="Phage_Mu_Gp1"/>
</dbReference>
<evidence type="ECO:0000256" key="1">
    <source>
        <dbReference type="SAM" id="Coils"/>
    </source>
</evidence>
<dbReference type="AlphaFoldDB" id="A0ABD4JJW9"/>